<sequence>MVTRGNRTRRPTAAFALRRALFLLWIRVLIGNGITPPGRVKDEIEAGNCLFPGCDLDAEYETKHGGHCPDHKIVWTNCPMTKCDDDIVRRDKGWHWHCPNRHLADGVLCPYCGQLGELPAGGKLWQCRKVPGHQFYIAEGYCPDCDFGRLVTRSESEFWRCEYCDPIP</sequence>
<organism evidence="1 2">
    <name type="scientific">Cryptosporangium aurantiacum</name>
    <dbReference type="NCBI Taxonomy" id="134849"/>
    <lineage>
        <taxon>Bacteria</taxon>
        <taxon>Bacillati</taxon>
        <taxon>Actinomycetota</taxon>
        <taxon>Actinomycetes</taxon>
        <taxon>Cryptosporangiales</taxon>
        <taxon>Cryptosporangiaceae</taxon>
        <taxon>Cryptosporangium</taxon>
    </lineage>
</organism>
<protein>
    <submittedName>
        <fullName evidence="1">Uncharacterized protein</fullName>
    </submittedName>
</protein>
<proteinExistence type="predicted"/>
<accession>A0A1M7KU89</accession>
<keyword evidence="2" id="KW-1185">Reference proteome</keyword>
<dbReference type="Proteomes" id="UP000184440">
    <property type="component" value="Unassembled WGS sequence"/>
</dbReference>
<evidence type="ECO:0000313" key="2">
    <source>
        <dbReference type="Proteomes" id="UP000184440"/>
    </source>
</evidence>
<dbReference type="AlphaFoldDB" id="A0A1M7KU89"/>
<name>A0A1M7KU89_9ACTN</name>
<dbReference type="EMBL" id="FRCS01000001">
    <property type="protein sequence ID" value="SHM68602.1"/>
    <property type="molecule type" value="Genomic_DNA"/>
</dbReference>
<dbReference type="STRING" id="134849.SAMN05443668_1011249"/>
<evidence type="ECO:0000313" key="1">
    <source>
        <dbReference type="EMBL" id="SHM68602.1"/>
    </source>
</evidence>
<gene>
    <name evidence="1" type="ORF">SAMN05443668_1011249</name>
</gene>
<reference evidence="1 2" key="1">
    <citation type="submission" date="2016-11" db="EMBL/GenBank/DDBJ databases">
        <authorList>
            <person name="Jaros S."/>
            <person name="Januszkiewicz K."/>
            <person name="Wedrychowicz H."/>
        </authorList>
    </citation>
    <scope>NUCLEOTIDE SEQUENCE [LARGE SCALE GENOMIC DNA]</scope>
    <source>
        <strain evidence="1 2">DSM 46144</strain>
    </source>
</reference>